<feature type="region of interest" description="Disordered" evidence="1">
    <location>
        <begin position="60"/>
        <end position="79"/>
    </location>
</feature>
<reference evidence="2 3" key="1">
    <citation type="submission" date="2015-05" db="EMBL/GenBank/DDBJ databases">
        <title>Genome assembly of Archangium gephyra DSM 2261.</title>
        <authorList>
            <person name="Sharma G."/>
            <person name="Subramanian S."/>
        </authorList>
    </citation>
    <scope>NUCLEOTIDE SEQUENCE [LARGE SCALE GENOMIC DNA]</scope>
    <source>
        <strain evidence="2 3">DSM 2261</strain>
    </source>
</reference>
<name>A0AAC8Q0P3_9BACT</name>
<dbReference type="AlphaFoldDB" id="A0AAC8Q0P3"/>
<evidence type="ECO:0000313" key="2">
    <source>
        <dbReference type="EMBL" id="AKI98832.1"/>
    </source>
</evidence>
<proteinExistence type="predicted"/>
<protein>
    <submittedName>
        <fullName evidence="2">Uncharacterized protein</fullName>
    </submittedName>
</protein>
<accession>A0AAC8Q0P3</accession>
<dbReference type="EMBL" id="CP011509">
    <property type="protein sequence ID" value="AKI98832.1"/>
    <property type="molecule type" value="Genomic_DNA"/>
</dbReference>
<dbReference type="KEGG" id="age:AA314_00459"/>
<sequence length="79" mass="8546">MPDAPRRSEDRQPHGCCSSVPRLVCRAGPVRPWLGRARLRVYSAPGTCLSASCSRDEASRASGWATSPQDWDSGCVASR</sequence>
<evidence type="ECO:0000313" key="3">
    <source>
        <dbReference type="Proteomes" id="UP000035579"/>
    </source>
</evidence>
<gene>
    <name evidence="2" type="ORF">AA314_00459</name>
</gene>
<dbReference type="Proteomes" id="UP000035579">
    <property type="component" value="Chromosome"/>
</dbReference>
<organism evidence="2 3">
    <name type="scientific">Archangium gephyra</name>
    <dbReference type="NCBI Taxonomy" id="48"/>
    <lineage>
        <taxon>Bacteria</taxon>
        <taxon>Pseudomonadati</taxon>
        <taxon>Myxococcota</taxon>
        <taxon>Myxococcia</taxon>
        <taxon>Myxococcales</taxon>
        <taxon>Cystobacterineae</taxon>
        <taxon>Archangiaceae</taxon>
        <taxon>Archangium</taxon>
    </lineage>
</organism>
<evidence type="ECO:0000256" key="1">
    <source>
        <dbReference type="SAM" id="MobiDB-lite"/>
    </source>
</evidence>